<keyword evidence="3 8" id="KW-1134">Transmembrane beta strand</keyword>
<accession>A0A1G5Q8H9</accession>
<dbReference type="InterPro" id="IPR036942">
    <property type="entry name" value="Beta-barrel_TonB_sf"/>
</dbReference>
<dbReference type="EMBL" id="FMWD01000004">
    <property type="protein sequence ID" value="SCZ57569.1"/>
    <property type="molecule type" value="Genomic_DNA"/>
</dbReference>
<evidence type="ECO:0000256" key="5">
    <source>
        <dbReference type="ARBA" id="ARBA00023077"/>
    </source>
</evidence>
<evidence type="ECO:0000259" key="10">
    <source>
        <dbReference type="Pfam" id="PF00593"/>
    </source>
</evidence>
<proteinExistence type="inferred from homology"/>
<keyword evidence="13" id="KW-1185">Reference proteome</keyword>
<dbReference type="GO" id="GO:0009279">
    <property type="term" value="C:cell outer membrane"/>
    <property type="evidence" value="ECO:0007669"/>
    <property type="project" value="UniProtKB-SubCell"/>
</dbReference>
<dbReference type="PANTHER" id="PTHR30442">
    <property type="entry name" value="IRON III DICITRATE TRANSPORT PROTEIN FECA"/>
    <property type="match status" value="1"/>
</dbReference>
<name>A0A1G5Q8H9_9GAMM</name>
<dbReference type="InterPro" id="IPR039426">
    <property type="entry name" value="TonB-dep_rcpt-like"/>
</dbReference>
<evidence type="ECO:0000256" key="8">
    <source>
        <dbReference type="PROSITE-ProRule" id="PRU01360"/>
    </source>
</evidence>
<dbReference type="GO" id="GO:0033214">
    <property type="term" value="P:siderophore-iron import into cell"/>
    <property type="evidence" value="ECO:0007669"/>
    <property type="project" value="TreeGrafter"/>
</dbReference>
<evidence type="ECO:0000256" key="7">
    <source>
        <dbReference type="ARBA" id="ARBA00023237"/>
    </source>
</evidence>
<reference evidence="12 13" key="1">
    <citation type="submission" date="2016-10" db="EMBL/GenBank/DDBJ databases">
        <authorList>
            <person name="de Groot N.N."/>
        </authorList>
    </citation>
    <scope>NUCLEOTIDE SEQUENCE [LARGE SCALE GENOMIC DNA]</scope>
    <source>
        <strain evidence="12 13">HLD2</strain>
    </source>
</reference>
<evidence type="ECO:0000313" key="13">
    <source>
        <dbReference type="Proteomes" id="UP000199648"/>
    </source>
</evidence>
<dbReference type="PANTHER" id="PTHR30442:SF0">
    <property type="entry name" value="FE(3+) DICITRATE TRANSPORT PROTEIN FECA"/>
    <property type="match status" value="1"/>
</dbReference>
<evidence type="ECO:0000259" key="11">
    <source>
        <dbReference type="Pfam" id="PF07715"/>
    </source>
</evidence>
<evidence type="ECO:0000313" key="12">
    <source>
        <dbReference type="EMBL" id="SCZ57569.1"/>
    </source>
</evidence>
<dbReference type="PROSITE" id="PS52016">
    <property type="entry name" value="TONB_DEPENDENT_REC_3"/>
    <property type="match status" value="1"/>
</dbReference>
<keyword evidence="7 8" id="KW-0998">Cell outer membrane</keyword>
<dbReference type="InterPro" id="IPR037066">
    <property type="entry name" value="Plug_dom_sf"/>
</dbReference>
<comment type="similarity">
    <text evidence="8 9">Belongs to the TonB-dependent receptor family.</text>
</comment>
<dbReference type="AlphaFoldDB" id="A0A1G5Q8H9"/>
<keyword evidence="2 8" id="KW-0813">Transport</keyword>
<evidence type="ECO:0000256" key="4">
    <source>
        <dbReference type="ARBA" id="ARBA00022692"/>
    </source>
</evidence>
<protein>
    <submittedName>
        <fullName evidence="12">Fe(3+) dicitrate transport protein</fullName>
    </submittedName>
</protein>
<feature type="domain" description="TonB-dependent receptor plug" evidence="11">
    <location>
        <begin position="55"/>
        <end position="164"/>
    </location>
</feature>
<sequence length="727" mass="78938">MKSTLHPLTTSTGRQPLRRSLIATAVTLALTSGGLMAAETTLEQMVIIGTSEEAKRLPGSGAVVDSEQLKTEVTTDINQVMKTVPGVYIREEEGDGLRPNIGIRGATGARSGKITLMEDGVLIAPGPYANPAAYYFPTTMRMSSIEVLKGAPLLRYGPQTTGGVVNMISTPIREENGGSASIGVGSHDTSDVHLHYGGRSGQWGWLVETAERNSGGFKSIDRSNRDSGHHISDYVAKLGWESATGPKQSALLKLQRSEETSNKSYLGLTDDDFDADPNRRYGLSSIDQMVNDHTGVSLSYSRALSDSTTASATLYHNEFARNWFKLFGGGSFVDDANTGDANAQGILDGSVDVAGLDYKNNNREYESRGVELNFDIDMGLHRLAVGGRLHEDEMDRFQPVDTYDQVNGSLVFQSTKAPTGSNNRLEEADATSLWITDDWQVNEALNVNLALRYEDVESKRVQYADVARTTVDKTVSNSSDEWLPGASLTYDVTPSWQLLAGVHKGFSPLGGGAKENQEPETSTNWELGGRYNTGKLFFETIGFYSDFSNKTENCSVGTPCSDGSTSGSFVNGEAVIAGLEAQLGTEFNAGSFTVPVNLAYTHTKAEISADNSVSGQQKGDRLKDVPENIFSARVGLEHPNGWNNYAVAKYIDETCVEVGCNNSSAPRQETESLFVVDYISRYQLQKNTELFLKVENVFDEQKIVSRAPDGARPNKPFSVMAGVKFDF</sequence>
<feature type="domain" description="TonB-dependent receptor-like beta-barrel" evidence="10">
    <location>
        <begin position="266"/>
        <end position="697"/>
    </location>
</feature>
<dbReference type="SUPFAM" id="SSF56935">
    <property type="entry name" value="Porins"/>
    <property type="match status" value="1"/>
</dbReference>
<dbReference type="Pfam" id="PF00593">
    <property type="entry name" value="TonB_dep_Rec_b-barrel"/>
    <property type="match status" value="1"/>
</dbReference>
<evidence type="ECO:0000256" key="6">
    <source>
        <dbReference type="ARBA" id="ARBA00023136"/>
    </source>
</evidence>
<dbReference type="Pfam" id="PF07715">
    <property type="entry name" value="Plug"/>
    <property type="match status" value="1"/>
</dbReference>
<dbReference type="Gene3D" id="2.40.170.20">
    <property type="entry name" value="TonB-dependent receptor, beta-barrel domain"/>
    <property type="match status" value="1"/>
</dbReference>
<dbReference type="InterPro" id="IPR012910">
    <property type="entry name" value="Plug_dom"/>
</dbReference>
<keyword evidence="6 8" id="KW-0472">Membrane</keyword>
<dbReference type="InterPro" id="IPR000531">
    <property type="entry name" value="Beta-barrel_TonB"/>
</dbReference>
<evidence type="ECO:0000256" key="2">
    <source>
        <dbReference type="ARBA" id="ARBA00022448"/>
    </source>
</evidence>
<organism evidence="12 13">
    <name type="scientific">Thiohalomonas denitrificans</name>
    <dbReference type="NCBI Taxonomy" id="415747"/>
    <lineage>
        <taxon>Bacteria</taxon>
        <taxon>Pseudomonadati</taxon>
        <taxon>Pseudomonadota</taxon>
        <taxon>Gammaproteobacteria</taxon>
        <taxon>Thiohalomonadales</taxon>
        <taxon>Thiohalomonadaceae</taxon>
        <taxon>Thiohalomonas</taxon>
    </lineage>
</organism>
<gene>
    <name evidence="12" type="ORF">SAMN03097708_01454</name>
</gene>
<evidence type="ECO:0000256" key="1">
    <source>
        <dbReference type="ARBA" id="ARBA00004571"/>
    </source>
</evidence>
<dbReference type="STRING" id="415747.SAMN03097708_01454"/>
<keyword evidence="4 8" id="KW-0812">Transmembrane</keyword>
<keyword evidence="5 9" id="KW-0798">TonB box</keyword>
<dbReference type="Gene3D" id="2.170.130.10">
    <property type="entry name" value="TonB-dependent receptor, plug domain"/>
    <property type="match status" value="1"/>
</dbReference>
<evidence type="ECO:0000256" key="9">
    <source>
        <dbReference type="RuleBase" id="RU003357"/>
    </source>
</evidence>
<comment type="subcellular location">
    <subcellularLocation>
        <location evidence="1 8">Cell outer membrane</location>
        <topology evidence="1 8">Multi-pass membrane protein</topology>
    </subcellularLocation>
</comment>
<evidence type="ECO:0000256" key="3">
    <source>
        <dbReference type="ARBA" id="ARBA00022452"/>
    </source>
</evidence>
<dbReference type="Proteomes" id="UP000199648">
    <property type="component" value="Unassembled WGS sequence"/>
</dbReference>